<reference evidence="3 4" key="1">
    <citation type="journal article" date="2017" name="Infect. Genet. Evol.">
        <title>Comparative genome analysis of fish pathogen Flavobacterium columnare reveals extensive sequence diversity within the species.</title>
        <authorList>
            <person name="Kayansamruaj P."/>
            <person name="Dong H.T."/>
            <person name="Hirono I."/>
            <person name="Kondo H."/>
            <person name="Senapin S."/>
            <person name="Rodkhum C."/>
        </authorList>
    </citation>
    <scope>NUCLEOTIDE SEQUENCE [LARGE SCALE GENOMIC DNA]</scope>
    <source>
        <strain evidence="3 4">1214</strain>
    </source>
</reference>
<evidence type="ECO:0000259" key="2">
    <source>
        <dbReference type="Pfam" id="PF14534"/>
    </source>
</evidence>
<comment type="caution">
    <text evidence="3">The sequence shown here is derived from an EMBL/GenBank/DDBJ whole genome shotgun (WGS) entry which is preliminary data.</text>
</comment>
<keyword evidence="1" id="KW-0732">Signal</keyword>
<dbReference type="InterPro" id="IPR032710">
    <property type="entry name" value="NTF2-like_dom_sf"/>
</dbReference>
<feature type="domain" description="DUF4440" evidence="2">
    <location>
        <begin position="28"/>
        <end position="148"/>
    </location>
</feature>
<dbReference type="EMBL" id="MTCY01000009">
    <property type="protein sequence ID" value="OWP78660.1"/>
    <property type="molecule type" value="Genomic_DNA"/>
</dbReference>
<sequence>MKFLILFFLSILSFDCLAQSEADILKKIQSLDAEFWDAYNSCNTENITKYISNDIEFYHDKGGITSGQENLVNSIKNNLCSNKNYKLRRELVKKSERFSILYQQEKLYGMIYSGEHIFLLTLNNNKEYADGKAKFIHLWLLENNQWKMKRIYSYDHQAIK</sequence>
<feature type="signal peptide" evidence="1">
    <location>
        <begin position="1"/>
        <end position="18"/>
    </location>
</feature>
<proteinExistence type="predicted"/>
<dbReference type="AlphaFoldDB" id="A0A246GCB3"/>
<evidence type="ECO:0000256" key="1">
    <source>
        <dbReference type="SAM" id="SignalP"/>
    </source>
</evidence>
<dbReference type="InterPro" id="IPR027843">
    <property type="entry name" value="DUF4440"/>
</dbReference>
<dbReference type="Proteomes" id="UP000198034">
    <property type="component" value="Unassembled WGS sequence"/>
</dbReference>
<gene>
    <name evidence="3" type="ORF">BWK62_04905</name>
</gene>
<feature type="chain" id="PRO_5012083206" description="DUF4440 domain-containing protein" evidence="1">
    <location>
        <begin position="19"/>
        <end position="160"/>
    </location>
</feature>
<dbReference type="Pfam" id="PF14534">
    <property type="entry name" value="DUF4440"/>
    <property type="match status" value="1"/>
</dbReference>
<name>A0A246GCB3_9FLAO</name>
<organism evidence="3 4">
    <name type="scientific">Flavobacterium columnare</name>
    <dbReference type="NCBI Taxonomy" id="996"/>
    <lineage>
        <taxon>Bacteria</taxon>
        <taxon>Pseudomonadati</taxon>
        <taxon>Bacteroidota</taxon>
        <taxon>Flavobacteriia</taxon>
        <taxon>Flavobacteriales</taxon>
        <taxon>Flavobacteriaceae</taxon>
        <taxon>Flavobacterium</taxon>
    </lineage>
</organism>
<protein>
    <recommendedName>
        <fullName evidence="2">DUF4440 domain-containing protein</fullName>
    </recommendedName>
</protein>
<evidence type="ECO:0000313" key="4">
    <source>
        <dbReference type="Proteomes" id="UP000198034"/>
    </source>
</evidence>
<evidence type="ECO:0000313" key="3">
    <source>
        <dbReference type="EMBL" id="OWP78660.1"/>
    </source>
</evidence>
<accession>A0A246GCB3</accession>
<dbReference type="Gene3D" id="3.10.450.50">
    <property type="match status" value="1"/>
</dbReference>
<dbReference type="OrthoDB" id="1357763at2"/>
<dbReference type="SUPFAM" id="SSF54427">
    <property type="entry name" value="NTF2-like"/>
    <property type="match status" value="1"/>
</dbReference>